<comment type="caution">
    <text evidence="3">The sequence shown here is derived from an EMBL/GenBank/DDBJ whole genome shotgun (WGS) entry which is preliminary data.</text>
</comment>
<keyword evidence="2" id="KW-0812">Transmembrane</keyword>
<name>A0A841G2L2_9ACTN</name>
<feature type="transmembrane region" description="Helical" evidence="2">
    <location>
        <begin position="255"/>
        <end position="276"/>
    </location>
</feature>
<sequence length="284" mass="28187">MRHRRKSSRRVSRRAVAMTVSVLGLGGAMLLGTPFASAEETGDGKTITFDGGCGLIGLLAPSSTPDPSELEVPADTKVTFTNDLGSNAVLHVGATTVDVPKGESEVVTLDDKSVEVAMVPDCMLEHGLFEKMESATVTVKGSTTPPDEVDPTQPPGDNGDGDGNGNGSGSGSGSGDDKPGDAPDTGNRPEVDTDRPAADGAVPPDAGGNAPADGSTPAAPVDGNTPGAGSNSQPGSEFAVEPVGGDVTNSGSTGLLALIATVCLVGVGAAAVRTVAQQRSTVAR</sequence>
<gene>
    <name evidence="3" type="ORF">HNR73_007776</name>
</gene>
<organism evidence="3 4">
    <name type="scientific">Phytomonospora endophytica</name>
    <dbReference type="NCBI Taxonomy" id="714109"/>
    <lineage>
        <taxon>Bacteria</taxon>
        <taxon>Bacillati</taxon>
        <taxon>Actinomycetota</taxon>
        <taxon>Actinomycetes</taxon>
        <taxon>Micromonosporales</taxon>
        <taxon>Micromonosporaceae</taxon>
        <taxon>Phytomonospora</taxon>
    </lineage>
</organism>
<accession>A0A841G2L2</accession>
<proteinExistence type="predicted"/>
<keyword evidence="2" id="KW-0472">Membrane</keyword>
<evidence type="ECO:0000256" key="1">
    <source>
        <dbReference type="SAM" id="MobiDB-lite"/>
    </source>
</evidence>
<dbReference type="Proteomes" id="UP000548476">
    <property type="component" value="Unassembled WGS sequence"/>
</dbReference>
<feature type="compositionally biased region" description="Low complexity" evidence="1">
    <location>
        <begin position="198"/>
        <end position="214"/>
    </location>
</feature>
<dbReference type="AlphaFoldDB" id="A0A841G2L2"/>
<protein>
    <submittedName>
        <fullName evidence="3">Uncharacterized protein</fullName>
    </submittedName>
</protein>
<keyword evidence="4" id="KW-1185">Reference proteome</keyword>
<evidence type="ECO:0000256" key="2">
    <source>
        <dbReference type="SAM" id="Phobius"/>
    </source>
</evidence>
<reference evidence="3 4" key="1">
    <citation type="submission" date="2020-08" db="EMBL/GenBank/DDBJ databases">
        <title>Genomic Encyclopedia of Type Strains, Phase IV (KMG-IV): sequencing the most valuable type-strain genomes for metagenomic binning, comparative biology and taxonomic classification.</title>
        <authorList>
            <person name="Goeker M."/>
        </authorList>
    </citation>
    <scope>NUCLEOTIDE SEQUENCE [LARGE SCALE GENOMIC DNA]</scope>
    <source>
        <strain evidence="3 4">YIM 65646</strain>
    </source>
</reference>
<evidence type="ECO:0000313" key="3">
    <source>
        <dbReference type="EMBL" id="MBB6039877.1"/>
    </source>
</evidence>
<keyword evidence="2" id="KW-1133">Transmembrane helix</keyword>
<feature type="compositionally biased region" description="Gly residues" evidence="1">
    <location>
        <begin position="161"/>
        <end position="174"/>
    </location>
</feature>
<dbReference type="RefSeq" id="WP_184792957.1">
    <property type="nucleotide sequence ID" value="NZ_BONT01000104.1"/>
</dbReference>
<evidence type="ECO:0000313" key="4">
    <source>
        <dbReference type="Proteomes" id="UP000548476"/>
    </source>
</evidence>
<feature type="compositionally biased region" description="Basic and acidic residues" evidence="1">
    <location>
        <begin position="175"/>
        <end position="197"/>
    </location>
</feature>
<feature type="region of interest" description="Disordered" evidence="1">
    <location>
        <begin position="138"/>
        <end position="251"/>
    </location>
</feature>
<dbReference type="EMBL" id="JACHGT010000027">
    <property type="protein sequence ID" value="MBB6039877.1"/>
    <property type="molecule type" value="Genomic_DNA"/>
</dbReference>